<evidence type="ECO:0000256" key="6">
    <source>
        <dbReference type="ARBA" id="ARBA00023136"/>
    </source>
</evidence>
<dbReference type="Proteomes" id="UP001195660">
    <property type="component" value="Unassembled WGS sequence"/>
</dbReference>
<keyword evidence="3" id="KW-1134">Transmembrane beta strand</keyword>
<evidence type="ECO:0000256" key="3">
    <source>
        <dbReference type="ARBA" id="ARBA00022452"/>
    </source>
</evidence>
<organism evidence="9 10">
    <name type="scientific">Deefgea chitinilytica</name>
    <dbReference type="NCBI Taxonomy" id="570276"/>
    <lineage>
        <taxon>Bacteria</taxon>
        <taxon>Pseudomonadati</taxon>
        <taxon>Pseudomonadota</taxon>
        <taxon>Betaproteobacteria</taxon>
        <taxon>Neisseriales</taxon>
        <taxon>Chitinibacteraceae</taxon>
        <taxon>Deefgea</taxon>
    </lineage>
</organism>
<accession>A0ABS2CET9</accession>
<protein>
    <submittedName>
        <fullName evidence="9">Transporter</fullName>
    </submittedName>
</protein>
<dbReference type="PANTHER" id="PTHR35093:SF8">
    <property type="entry name" value="OUTER MEMBRANE PROTEIN NMB0088-RELATED"/>
    <property type="match status" value="1"/>
</dbReference>
<evidence type="ECO:0000256" key="1">
    <source>
        <dbReference type="ARBA" id="ARBA00004571"/>
    </source>
</evidence>
<comment type="similarity">
    <text evidence="2">Belongs to the OmpP1/FadL family.</text>
</comment>
<keyword evidence="6" id="KW-0472">Membrane</keyword>
<reference evidence="9 10" key="1">
    <citation type="submission" date="2019-11" db="EMBL/GenBank/DDBJ databases">
        <title>Novel Deefgea species.</title>
        <authorList>
            <person name="Han J.-H."/>
        </authorList>
    </citation>
    <scope>NUCLEOTIDE SEQUENCE [LARGE SCALE GENOMIC DNA]</scope>
    <source>
        <strain evidence="9 10">LMG 24817</strain>
    </source>
</reference>
<evidence type="ECO:0000256" key="7">
    <source>
        <dbReference type="ARBA" id="ARBA00023237"/>
    </source>
</evidence>
<evidence type="ECO:0000256" key="2">
    <source>
        <dbReference type="ARBA" id="ARBA00008163"/>
    </source>
</evidence>
<dbReference type="SUPFAM" id="SSF56935">
    <property type="entry name" value="Porins"/>
    <property type="match status" value="1"/>
</dbReference>
<dbReference type="InterPro" id="IPR005017">
    <property type="entry name" value="OMPP1/FadL/TodX"/>
</dbReference>
<dbReference type="RefSeq" id="WP_203571306.1">
    <property type="nucleotide sequence ID" value="NZ_WOFE01000004.1"/>
</dbReference>
<dbReference type="Pfam" id="PF03349">
    <property type="entry name" value="Toluene_X"/>
    <property type="match status" value="1"/>
</dbReference>
<evidence type="ECO:0000256" key="8">
    <source>
        <dbReference type="SAM" id="SignalP"/>
    </source>
</evidence>
<sequence length="435" mass="46424">MGKKISTPVWRATQFALAIAAVTAASAQAGGLLLYEVGTPDVGLAAAGYTARAQDAATVFTNPAGMTRLDGDQVTLGVQALFGRTKFNVDEANSSARLGNHGGGNATGFFPGGGLFYSHSVSPDFKVGLAMTGNFGLSVQYDDAWAGRYYTQEATLIGLSVVPAVAYRINDKLSLGASMNAMRSSFKTKVAINNLIGADGQLELDDSTWGFGANLGLLYEFTPSTRVGLNYHSQIKLDFDSQPQWRGVGPLLNAGLQRTGLQNANINLGMNVPQGFNAGIYHELDSQWALLGSLGWQQWSKFGEVDIGISSNNPRNLTTARDFKDTWHIAAGTQYRLSERYTLMGGIAYDSEFQDSSAIPPAIPANDTWRFGVGAQINESKALSWGLSLQYLYAGTLNTNLSAALPAGGLRGNLSGSYDRPAGILFMAANMNYKF</sequence>
<name>A0ABS2CET9_9NEIS</name>
<dbReference type="Gene3D" id="2.40.160.60">
    <property type="entry name" value="Outer membrane protein transport protein (OMPP1/FadL/TodX)"/>
    <property type="match status" value="1"/>
</dbReference>
<evidence type="ECO:0000313" key="10">
    <source>
        <dbReference type="Proteomes" id="UP001195660"/>
    </source>
</evidence>
<gene>
    <name evidence="9" type="ORF">GM173_10335</name>
</gene>
<keyword evidence="4" id="KW-0812">Transmembrane</keyword>
<evidence type="ECO:0000313" key="9">
    <source>
        <dbReference type="EMBL" id="MBM5571973.1"/>
    </source>
</evidence>
<evidence type="ECO:0000256" key="5">
    <source>
        <dbReference type="ARBA" id="ARBA00022729"/>
    </source>
</evidence>
<evidence type="ECO:0000256" key="4">
    <source>
        <dbReference type="ARBA" id="ARBA00022692"/>
    </source>
</evidence>
<comment type="caution">
    <text evidence="9">The sequence shown here is derived from an EMBL/GenBank/DDBJ whole genome shotgun (WGS) entry which is preliminary data.</text>
</comment>
<comment type="subcellular location">
    <subcellularLocation>
        <location evidence="1">Cell outer membrane</location>
        <topology evidence="1">Multi-pass membrane protein</topology>
    </subcellularLocation>
</comment>
<feature type="signal peptide" evidence="8">
    <location>
        <begin position="1"/>
        <end position="27"/>
    </location>
</feature>
<keyword evidence="10" id="KW-1185">Reference proteome</keyword>
<dbReference type="EMBL" id="WOFE01000004">
    <property type="protein sequence ID" value="MBM5571973.1"/>
    <property type="molecule type" value="Genomic_DNA"/>
</dbReference>
<feature type="chain" id="PRO_5047094914" evidence="8">
    <location>
        <begin position="28"/>
        <end position="435"/>
    </location>
</feature>
<keyword evidence="5 8" id="KW-0732">Signal</keyword>
<proteinExistence type="inferred from homology"/>
<dbReference type="PANTHER" id="PTHR35093">
    <property type="entry name" value="OUTER MEMBRANE PROTEIN NMB0088-RELATED"/>
    <property type="match status" value="1"/>
</dbReference>
<keyword evidence="7" id="KW-0998">Cell outer membrane</keyword>